<dbReference type="RefSeq" id="WP_110398978.1">
    <property type="nucleotide sequence ID" value="NZ_QJJS01000001.1"/>
</dbReference>
<dbReference type="InterPro" id="IPR010127">
    <property type="entry name" value="Phasin_subfam-1"/>
</dbReference>
<proteinExistence type="predicted"/>
<comment type="caution">
    <text evidence="2">The sequence shown here is derived from an EMBL/GenBank/DDBJ whole genome shotgun (WGS) entry which is preliminary data.</text>
</comment>
<dbReference type="InterPro" id="IPR018968">
    <property type="entry name" value="Phasin"/>
</dbReference>
<dbReference type="AlphaFoldDB" id="A0A318H603"/>
<dbReference type="NCBIfam" id="TIGR01841">
    <property type="entry name" value="phasin"/>
    <property type="match status" value="1"/>
</dbReference>
<evidence type="ECO:0000313" key="3">
    <source>
        <dbReference type="Proteomes" id="UP000247811"/>
    </source>
</evidence>
<dbReference type="EMBL" id="QJJS01000001">
    <property type="protein sequence ID" value="PXW99404.1"/>
    <property type="molecule type" value="Genomic_DNA"/>
</dbReference>
<reference evidence="2 3" key="1">
    <citation type="submission" date="2018-05" db="EMBL/GenBank/DDBJ databases">
        <title>Genomic Encyclopedia of Type Strains, Phase IV (KMG-IV): sequencing the most valuable type-strain genomes for metagenomic binning, comparative biology and taxonomic classification.</title>
        <authorList>
            <person name="Goeker M."/>
        </authorList>
    </citation>
    <scope>NUCLEOTIDE SEQUENCE [LARGE SCALE GENOMIC DNA]</scope>
    <source>
        <strain evidence="2 3">DSM 566</strain>
    </source>
</reference>
<organism evidence="2 3">
    <name type="scientific">Sphaerotilus hippei</name>
    <dbReference type="NCBI Taxonomy" id="744406"/>
    <lineage>
        <taxon>Bacteria</taxon>
        <taxon>Pseudomonadati</taxon>
        <taxon>Pseudomonadota</taxon>
        <taxon>Betaproteobacteria</taxon>
        <taxon>Burkholderiales</taxon>
        <taxon>Sphaerotilaceae</taxon>
        <taxon>Sphaerotilus</taxon>
    </lineage>
</organism>
<keyword evidence="3" id="KW-1185">Reference proteome</keyword>
<accession>A0A318H603</accession>
<name>A0A318H603_9BURK</name>
<dbReference type="OrthoDB" id="5298576at2"/>
<dbReference type="Pfam" id="PF09361">
    <property type="entry name" value="Phasin_2"/>
    <property type="match status" value="1"/>
</dbReference>
<sequence length="193" mass="19948">MSLTPEQLAAANKAQLESLVALTQQTFKGFEALVELNLQAARSTLEDTAEKAKAAMGVKDAKGLLDLQASLIQPAQEKALAYGRQVADIAASTQAEVTKLAETQIQNVQAQFKTLMDDAVKNAPAGSESATAMMKTAMANASTAFESVQKAAKQAATTAEANFKTLAANAETSAKAAADAVKKTAAAATKRAS</sequence>
<gene>
    <name evidence="2" type="ORF">C7444_101234</name>
</gene>
<protein>
    <submittedName>
        <fullName evidence="2">Phasin family protein</fullName>
    </submittedName>
</protein>
<feature type="domain" description="Phasin" evidence="1">
    <location>
        <begin position="6"/>
        <end position="105"/>
    </location>
</feature>
<evidence type="ECO:0000313" key="2">
    <source>
        <dbReference type="EMBL" id="PXW99404.1"/>
    </source>
</evidence>
<evidence type="ECO:0000259" key="1">
    <source>
        <dbReference type="Pfam" id="PF09361"/>
    </source>
</evidence>
<dbReference type="Proteomes" id="UP000247811">
    <property type="component" value="Unassembled WGS sequence"/>
</dbReference>